<proteinExistence type="inferred from homology"/>
<organism evidence="8 9">
    <name type="scientific">Branchiibius hedensis</name>
    <dbReference type="NCBI Taxonomy" id="672460"/>
    <lineage>
        <taxon>Bacteria</taxon>
        <taxon>Bacillati</taxon>
        <taxon>Actinomycetota</taxon>
        <taxon>Actinomycetes</taxon>
        <taxon>Micrococcales</taxon>
        <taxon>Dermacoccaceae</taxon>
        <taxon>Branchiibius</taxon>
    </lineage>
</organism>
<dbReference type="InterPro" id="IPR038570">
    <property type="entry name" value="HicA_sf"/>
</dbReference>
<evidence type="ECO:0000256" key="6">
    <source>
        <dbReference type="ARBA" id="ARBA00022884"/>
    </source>
</evidence>
<evidence type="ECO:0000256" key="1">
    <source>
        <dbReference type="ARBA" id="ARBA00006620"/>
    </source>
</evidence>
<dbReference type="SUPFAM" id="SSF54786">
    <property type="entry name" value="YcfA/nrd intein domain"/>
    <property type="match status" value="1"/>
</dbReference>
<evidence type="ECO:0000313" key="9">
    <source>
        <dbReference type="Proteomes" id="UP000250028"/>
    </source>
</evidence>
<dbReference type="Gene3D" id="3.30.920.30">
    <property type="entry name" value="Hypothetical protein"/>
    <property type="match status" value="1"/>
</dbReference>
<evidence type="ECO:0000313" key="8">
    <source>
        <dbReference type="EMBL" id="SSA33376.1"/>
    </source>
</evidence>
<dbReference type="Pfam" id="PF07927">
    <property type="entry name" value="HicA_toxin"/>
    <property type="match status" value="1"/>
</dbReference>
<evidence type="ECO:0000256" key="5">
    <source>
        <dbReference type="ARBA" id="ARBA00022801"/>
    </source>
</evidence>
<keyword evidence="6" id="KW-0694">RNA-binding</keyword>
<comment type="similarity">
    <text evidence="1">Belongs to the HicA mRNA interferase family.</text>
</comment>
<name>A0A2Y8ZPR8_9MICO</name>
<keyword evidence="7" id="KW-0346">Stress response</keyword>
<keyword evidence="2" id="KW-1277">Toxin-antitoxin system</keyword>
<dbReference type="AlphaFoldDB" id="A0A2Y8ZPR8"/>
<dbReference type="GO" id="GO:0004519">
    <property type="term" value="F:endonuclease activity"/>
    <property type="evidence" value="ECO:0007669"/>
    <property type="project" value="UniProtKB-KW"/>
</dbReference>
<keyword evidence="4" id="KW-0255">Endonuclease</keyword>
<evidence type="ECO:0000256" key="3">
    <source>
        <dbReference type="ARBA" id="ARBA00022722"/>
    </source>
</evidence>
<evidence type="ECO:0000256" key="4">
    <source>
        <dbReference type="ARBA" id="ARBA00022759"/>
    </source>
</evidence>
<accession>A0A2Y8ZPR8</accession>
<dbReference type="GO" id="GO:0016787">
    <property type="term" value="F:hydrolase activity"/>
    <property type="evidence" value="ECO:0007669"/>
    <property type="project" value="UniProtKB-KW"/>
</dbReference>
<dbReference type="GO" id="GO:0003729">
    <property type="term" value="F:mRNA binding"/>
    <property type="evidence" value="ECO:0007669"/>
    <property type="project" value="InterPro"/>
</dbReference>
<keyword evidence="5" id="KW-0378">Hydrolase</keyword>
<reference evidence="9" key="1">
    <citation type="submission" date="2016-10" db="EMBL/GenBank/DDBJ databases">
        <authorList>
            <person name="Varghese N."/>
            <person name="Submissions S."/>
        </authorList>
    </citation>
    <scope>NUCLEOTIDE SEQUENCE [LARGE SCALE GENOMIC DNA]</scope>
    <source>
        <strain evidence="9">DSM 22951</strain>
    </source>
</reference>
<evidence type="ECO:0000256" key="7">
    <source>
        <dbReference type="ARBA" id="ARBA00023016"/>
    </source>
</evidence>
<protein>
    <submittedName>
        <fullName evidence="8">Predicted RNA binding protein YcfA, dsRBD-like fold, HicA-like mRNA interferase family</fullName>
    </submittedName>
</protein>
<gene>
    <name evidence="8" type="ORF">SAMN04489750_0651</name>
</gene>
<evidence type="ECO:0000256" key="2">
    <source>
        <dbReference type="ARBA" id="ARBA00022649"/>
    </source>
</evidence>
<dbReference type="Proteomes" id="UP000250028">
    <property type="component" value="Unassembled WGS sequence"/>
</dbReference>
<dbReference type="EMBL" id="UESZ01000001">
    <property type="protein sequence ID" value="SSA33376.1"/>
    <property type="molecule type" value="Genomic_DNA"/>
</dbReference>
<keyword evidence="9" id="KW-1185">Reference proteome</keyword>
<dbReference type="InterPro" id="IPR012933">
    <property type="entry name" value="HicA_mRNA_interferase"/>
</dbReference>
<sequence>MIARIEALGGIETRQVGSHRRFKASYVDDDGTSRSAFTTVQIHKGKDIPPGTLRSIQKQMEPAFGKGWLL</sequence>
<keyword evidence="3" id="KW-0540">Nuclease</keyword>